<keyword evidence="1" id="KW-0732">Signal</keyword>
<dbReference type="OrthoDB" id="9953421at2"/>
<reference evidence="2 3" key="1">
    <citation type="submission" date="2015-04" db="EMBL/GenBank/DDBJ databases">
        <title>Complete genome sequence of Sulfurovum lithotrophicum ATCC BAA-797T.</title>
        <authorList>
            <person name="Ahn J."/>
            <person name="Park G."/>
            <person name="Jeon W."/>
            <person name="Jang Y."/>
            <person name="Jang M."/>
            <person name="Lee H."/>
            <person name="Lee H."/>
        </authorList>
    </citation>
    <scope>NUCLEOTIDE SEQUENCE [LARGE SCALE GENOMIC DNA]</scope>
    <source>
        <strain evidence="3">ATCC BAA-797 / 42BKT</strain>
    </source>
</reference>
<reference evidence="3" key="2">
    <citation type="journal article" date="2017" name="Stand. Genomic Sci.">
        <title>Complete genome sequence of the sulfur-oxidizing chemolithoautotrophic Sulfurovum lithotrophicum 42BKTT.</title>
        <authorList>
            <person name="Jeon W."/>
            <person name="Priscilla L."/>
            <person name="Park G."/>
            <person name="Lee H."/>
            <person name="Lee N."/>
            <person name="Lee D."/>
            <person name="Kwon H."/>
            <person name="Ahn I."/>
            <person name="Lee C."/>
            <person name="Lee H."/>
            <person name="Ahn J."/>
        </authorList>
    </citation>
    <scope>NUCLEOTIDE SEQUENCE [LARGE SCALE GENOMIC DNA]</scope>
    <source>
        <strain evidence="3">ATCC BAA-797 / 42BKT</strain>
    </source>
</reference>
<protein>
    <recommendedName>
        <fullName evidence="4">EexN family lipoprotein</fullName>
    </recommendedName>
</protein>
<dbReference type="RefSeq" id="WP_046551857.1">
    <property type="nucleotide sequence ID" value="NZ_CP011308.1"/>
</dbReference>
<feature type="chain" id="PRO_5030903063" description="EexN family lipoprotein" evidence="1">
    <location>
        <begin position="24"/>
        <end position="59"/>
    </location>
</feature>
<organism evidence="2 3">
    <name type="scientific">Sulfurovum lithotrophicum</name>
    <dbReference type="NCBI Taxonomy" id="206403"/>
    <lineage>
        <taxon>Bacteria</taxon>
        <taxon>Pseudomonadati</taxon>
        <taxon>Campylobacterota</taxon>
        <taxon>Epsilonproteobacteria</taxon>
        <taxon>Campylobacterales</taxon>
        <taxon>Sulfurovaceae</taxon>
        <taxon>Sulfurovum</taxon>
    </lineage>
</organism>
<accession>A0A7U4M2R6</accession>
<dbReference type="AlphaFoldDB" id="A0A7U4M2R6"/>
<evidence type="ECO:0000256" key="1">
    <source>
        <dbReference type="SAM" id="SignalP"/>
    </source>
</evidence>
<sequence>MKKILFGPLIGLSLITLSGCTDAKDAEMASSAQSGKYQGDKTIAKKCGDAKAASKKCGS</sequence>
<dbReference type="EMBL" id="CP011308">
    <property type="protein sequence ID" value="AKF25808.1"/>
    <property type="molecule type" value="Genomic_DNA"/>
</dbReference>
<name>A0A7U4M2R6_9BACT</name>
<dbReference type="Proteomes" id="UP000034444">
    <property type="component" value="Chromosome"/>
</dbReference>
<evidence type="ECO:0008006" key="4">
    <source>
        <dbReference type="Google" id="ProtNLM"/>
    </source>
</evidence>
<feature type="signal peptide" evidence="1">
    <location>
        <begin position="1"/>
        <end position="23"/>
    </location>
</feature>
<dbReference type="PROSITE" id="PS51257">
    <property type="entry name" value="PROKAR_LIPOPROTEIN"/>
    <property type="match status" value="1"/>
</dbReference>
<evidence type="ECO:0000313" key="2">
    <source>
        <dbReference type="EMBL" id="AKF25808.1"/>
    </source>
</evidence>
<dbReference type="KEGG" id="slh:YH65_10720"/>
<keyword evidence="3" id="KW-1185">Reference proteome</keyword>
<proteinExistence type="predicted"/>
<gene>
    <name evidence="2" type="ORF">YH65_10720</name>
</gene>
<evidence type="ECO:0000313" key="3">
    <source>
        <dbReference type="Proteomes" id="UP000034444"/>
    </source>
</evidence>